<name>A0A238H276_9BURK</name>
<reference evidence="3 4" key="1">
    <citation type="submission" date="2017-04" db="EMBL/GenBank/DDBJ databases">
        <authorList>
            <person name="Afonso C.L."/>
            <person name="Miller P.J."/>
            <person name="Scott M.A."/>
            <person name="Spackman E."/>
            <person name="Goraichik I."/>
            <person name="Dimitrov K.M."/>
            <person name="Suarez D.L."/>
            <person name="Swayne D.E."/>
        </authorList>
    </citation>
    <scope>NUCLEOTIDE SEQUENCE [LARGE SCALE GENOMIC DNA]</scope>
    <source>
        <strain evidence="3">LMG 28154</strain>
    </source>
</reference>
<dbReference type="SUPFAM" id="SSF54637">
    <property type="entry name" value="Thioesterase/thiol ester dehydrase-isomerase"/>
    <property type="match status" value="1"/>
</dbReference>
<evidence type="ECO:0000256" key="2">
    <source>
        <dbReference type="ARBA" id="ARBA00022801"/>
    </source>
</evidence>
<dbReference type="InterPro" id="IPR029069">
    <property type="entry name" value="HotDog_dom_sf"/>
</dbReference>
<dbReference type="Proteomes" id="UP000198460">
    <property type="component" value="Unassembled WGS sequence"/>
</dbReference>
<dbReference type="PANTHER" id="PTHR31793:SF27">
    <property type="entry name" value="NOVEL THIOESTERASE SUPERFAMILY DOMAIN AND SAPOSIN A-TYPE DOMAIN CONTAINING PROTEIN (0610012H03RIK)"/>
    <property type="match status" value="1"/>
</dbReference>
<protein>
    <submittedName>
        <fullName evidence="3">4-hydroxybenzoyl-CoA thioesterase family active site</fullName>
    </submittedName>
</protein>
<organism evidence="3 4">
    <name type="scientific">Burkholderia singularis</name>
    <dbReference type="NCBI Taxonomy" id="1503053"/>
    <lineage>
        <taxon>Bacteria</taxon>
        <taxon>Pseudomonadati</taxon>
        <taxon>Pseudomonadota</taxon>
        <taxon>Betaproteobacteria</taxon>
        <taxon>Burkholderiales</taxon>
        <taxon>Burkholderiaceae</taxon>
        <taxon>Burkholderia</taxon>
        <taxon>pseudomallei group</taxon>
    </lineage>
</organism>
<accession>A0A238H276</accession>
<dbReference type="CDD" id="cd00586">
    <property type="entry name" value="4HBT"/>
    <property type="match status" value="1"/>
</dbReference>
<dbReference type="GO" id="GO:0047617">
    <property type="term" value="F:fatty acyl-CoA hydrolase activity"/>
    <property type="evidence" value="ECO:0007669"/>
    <property type="project" value="TreeGrafter"/>
</dbReference>
<proteinExistence type="inferred from homology"/>
<comment type="similarity">
    <text evidence="1">Belongs to the 4-hydroxybenzoyl-CoA thioesterase family.</text>
</comment>
<gene>
    <name evidence="3" type="ORF">BSIN_0077</name>
</gene>
<dbReference type="AlphaFoldDB" id="A0A238H276"/>
<sequence>MGPREFLIKYQYETTMSETGYTTHIEVKYRDTDSMGHVSSPVYYDYLQHAYLSYMFDLLKLPRNQKLPHIMVKTSCEYVQPAFFGDALSIESRVIKFGTKSFEMEHLMRRDDEQNSIVARGSSTHVMFDYEKNCTTVIPEDFKNQVQSYQTR</sequence>
<evidence type="ECO:0000313" key="3">
    <source>
        <dbReference type="EMBL" id="SMF99347.1"/>
    </source>
</evidence>
<dbReference type="EMBL" id="FXAN01000040">
    <property type="protein sequence ID" value="SMF99347.1"/>
    <property type="molecule type" value="Genomic_DNA"/>
</dbReference>
<dbReference type="Pfam" id="PF13279">
    <property type="entry name" value="4HBT_2"/>
    <property type="match status" value="1"/>
</dbReference>
<dbReference type="PANTHER" id="PTHR31793">
    <property type="entry name" value="4-HYDROXYBENZOYL-COA THIOESTERASE FAMILY MEMBER"/>
    <property type="match status" value="1"/>
</dbReference>
<evidence type="ECO:0000313" key="4">
    <source>
        <dbReference type="Proteomes" id="UP000198460"/>
    </source>
</evidence>
<evidence type="ECO:0000256" key="1">
    <source>
        <dbReference type="ARBA" id="ARBA00005953"/>
    </source>
</evidence>
<dbReference type="Gene3D" id="3.10.129.10">
    <property type="entry name" value="Hotdog Thioesterase"/>
    <property type="match status" value="1"/>
</dbReference>
<dbReference type="InterPro" id="IPR050563">
    <property type="entry name" value="4-hydroxybenzoyl-CoA_TE"/>
</dbReference>
<keyword evidence="2" id="KW-0378">Hydrolase</keyword>